<keyword evidence="2" id="KW-1185">Reference proteome</keyword>
<evidence type="ECO:0000313" key="2">
    <source>
        <dbReference type="Proteomes" id="UP001378956"/>
    </source>
</evidence>
<name>A0ABU8NQT9_9SPHI</name>
<protein>
    <submittedName>
        <fullName evidence="1">Uncharacterized protein</fullName>
    </submittedName>
</protein>
<dbReference type="EMBL" id="JBBEUB010000007">
    <property type="protein sequence ID" value="MEJ2904609.1"/>
    <property type="molecule type" value="Genomic_DNA"/>
</dbReference>
<gene>
    <name evidence="1" type="ORF">WAE58_19360</name>
</gene>
<evidence type="ECO:0000313" key="1">
    <source>
        <dbReference type="EMBL" id="MEJ2904609.1"/>
    </source>
</evidence>
<accession>A0ABU8NQT9</accession>
<comment type="caution">
    <text evidence="1">The sequence shown here is derived from an EMBL/GenBank/DDBJ whole genome shotgun (WGS) entry which is preliminary data.</text>
</comment>
<dbReference type="RefSeq" id="WP_161662359.1">
    <property type="nucleotide sequence ID" value="NZ_CBFGNQ010000005.1"/>
</dbReference>
<reference evidence="1 2" key="1">
    <citation type="submission" date="2024-03" db="EMBL/GenBank/DDBJ databases">
        <title>Sequence of Lycoming College Course Isolates.</title>
        <authorList>
            <person name="Plotts O."/>
            <person name="Newman J."/>
        </authorList>
    </citation>
    <scope>NUCLEOTIDE SEQUENCE [LARGE SCALE GENOMIC DNA]</scope>
    <source>
        <strain evidence="1 2">CJB-3</strain>
    </source>
</reference>
<sequence>MKKLANVSPFLLLLVPVFIMMILTFATSISNSHNEDVALKSSSANKTEMVKVSNPFSK</sequence>
<dbReference type="Proteomes" id="UP001378956">
    <property type="component" value="Unassembled WGS sequence"/>
</dbReference>
<organism evidence="1 2">
    <name type="scientific">Pedobacter panaciterrae</name>
    <dbReference type="NCBI Taxonomy" id="363849"/>
    <lineage>
        <taxon>Bacteria</taxon>
        <taxon>Pseudomonadati</taxon>
        <taxon>Bacteroidota</taxon>
        <taxon>Sphingobacteriia</taxon>
        <taxon>Sphingobacteriales</taxon>
        <taxon>Sphingobacteriaceae</taxon>
        <taxon>Pedobacter</taxon>
    </lineage>
</organism>
<proteinExistence type="predicted"/>